<dbReference type="AlphaFoldDB" id="A0A951PAE9"/>
<comment type="caution">
    <text evidence="1">The sequence shown here is derived from an EMBL/GenBank/DDBJ whole genome shotgun (WGS) entry which is preliminary data.</text>
</comment>
<accession>A0A951PAE9</accession>
<organism evidence="1 2">
    <name type="scientific">Pegethrix bostrychoides GSE-TBD4-15B</name>
    <dbReference type="NCBI Taxonomy" id="2839662"/>
    <lineage>
        <taxon>Bacteria</taxon>
        <taxon>Bacillati</taxon>
        <taxon>Cyanobacteriota</taxon>
        <taxon>Cyanophyceae</taxon>
        <taxon>Oculatellales</taxon>
        <taxon>Oculatellaceae</taxon>
        <taxon>Pegethrix</taxon>
    </lineage>
</organism>
<name>A0A951PAE9_9CYAN</name>
<evidence type="ECO:0000313" key="1">
    <source>
        <dbReference type="EMBL" id="MBW4465618.1"/>
    </source>
</evidence>
<dbReference type="Proteomes" id="UP000707356">
    <property type="component" value="Unassembled WGS sequence"/>
</dbReference>
<sequence>MVYLGRSEPSRWKGDLAEGFYPTGTKGTAQLQYNPETSCTEWWFSPLKQPDSSVLLSRSDQLYLEPVLPP</sequence>
<reference evidence="1" key="1">
    <citation type="submission" date="2021-05" db="EMBL/GenBank/DDBJ databases">
        <authorList>
            <person name="Pietrasiak N."/>
            <person name="Ward R."/>
            <person name="Stajich J.E."/>
            <person name="Kurbessoian T."/>
        </authorList>
    </citation>
    <scope>NUCLEOTIDE SEQUENCE</scope>
    <source>
        <strain evidence="1">GSE-TBD4-15B</strain>
    </source>
</reference>
<dbReference type="EMBL" id="JAHHHV010000052">
    <property type="protein sequence ID" value="MBW4465618.1"/>
    <property type="molecule type" value="Genomic_DNA"/>
</dbReference>
<evidence type="ECO:0000313" key="2">
    <source>
        <dbReference type="Proteomes" id="UP000707356"/>
    </source>
</evidence>
<reference evidence="1" key="2">
    <citation type="journal article" date="2022" name="Microbiol. Resour. Announc.">
        <title>Metagenome Sequencing to Explore Phylogenomics of Terrestrial Cyanobacteria.</title>
        <authorList>
            <person name="Ward R.D."/>
            <person name="Stajich J.E."/>
            <person name="Johansen J.R."/>
            <person name="Huntemann M."/>
            <person name="Clum A."/>
            <person name="Foster B."/>
            <person name="Foster B."/>
            <person name="Roux S."/>
            <person name="Palaniappan K."/>
            <person name="Varghese N."/>
            <person name="Mukherjee S."/>
            <person name="Reddy T.B.K."/>
            <person name="Daum C."/>
            <person name="Copeland A."/>
            <person name="Chen I.A."/>
            <person name="Ivanova N.N."/>
            <person name="Kyrpides N.C."/>
            <person name="Shapiro N."/>
            <person name="Eloe-Fadrosh E.A."/>
            <person name="Pietrasiak N."/>
        </authorList>
    </citation>
    <scope>NUCLEOTIDE SEQUENCE</scope>
    <source>
        <strain evidence="1">GSE-TBD4-15B</strain>
    </source>
</reference>
<gene>
    <name evidence="1" type="ORF">KME07_09285</name>
</gene>
<proteinExistence type="predicted"/>
<protein>
    <submittedName>
        <fullName evidence="1">Uncharacterized protein</fullName>
    </submittedName>
</protein>